<protein>
    <recommendedName>
        <fullName evidence="3">LysM domain-containing protein</fullName>
    </recommendedName>
</protein>
<dbReference type="OrthoDB" id="3210682at2"/>
<proteinExistence type="predicted"/>
<accession>A0A3D9UV83</accession>
<evidence type="ECO:0000259" key="3">
    <source>
        <dbReference type="PROSITE" id="PS51782"/>
    </source>
</evidence>
<keyword evidence="2" id="KW-0812">Transmembrane</keyword>
<dbReference type="Proteomes" id="UP000256253">
    <property type="component" value="Unassembled WGS sequence"/>
</dbReference>
<keyword evidence="2" id="KW-1133">Transmembrane helix</keyword>
<feature type="transmembrane region" description="Helical" evidence="2">
    <location>
        <begin position="89"/>
        <end position="107"/>
    </location>
</feature>
<keyword evidence="5" id="KW-1185">Reference proteome</keyword>
<feature type="transmembrane region" description="Helical" evidence="2">
    <location>
        <begin position="49"/>
        <end position="69"/>
    </location>
</feature>
<dbReference type="PROSITE" id="PS51782">
    <property type="entry name" value="LYSM"/>
    <property type="match status" value="1"/>
</dbReference>
<comment type="caution">
    <text evidence="4">The sequence shown here is derived from an EMBL/GenBank/DDBJ whole genome shotgun (WGS) entry which is preliminary data.</text>
</comment>
<feature type="domain" description="LysM" evidence="3">
    <location>
        <begin position="184"/>
        <end position="241"/>
    </location>
</feature>
<keyword evidence="2" id="KW-0472">Membrane</keyword>
<dbReference type="RefSeq" id="WP_115922514.1">
    <property type="nucleotide sequence ID" value="NZ_QTUA01000001.1"/>
</dbReference>
<evidence type="ECO:0000256" key="2">
    <source>
        <dbReference type="SAM" id="Phobius"/>
    </source>
</evidence>
<dbReference type="AlphaFoldDB" id="A0A3D9UV83"/>
<evidence type="ECO:0000256" key="1">
    <source>
        <dbReference type="SAM" id="MobiDB-lite"/>
    </source>
</evidence>
<evidence type="ECO:0000313" key="5">
    <source>
        <dbReference type="Proteomes" id="UP000256253"/>
    </source>
</evidence>
<reference evidence="4 5" key="1">
    <citation type="submission" date="2018-08" db="EMBL/GenBank/DDBJ databases">
        <title>Sequencing the genomes of 1000 actinobacteria strains.</title>
        <authorList>
            <person name="Klenk H.-P."/>
        </authorList>
    </citation>
    <scope>NUCLEOTIDE SEQUENCE [LARGE SCALE GENOMIC DNA]</scope>
    <source>
        <strain evidence="4 5">DSM 22967</strain>
    </source>
</reference>
<dbReference type="CDD" id="cd00118">
    <property type="entry name" value="LysM"/>
    <property type="match status" value="1"/>
</dbReference>
<organism evidence="4 5">
    <name type="scientific">Calidifontibacter indicus</name>
    <dbReference type="NCBI Taxonomy" id="419650"/>
    <lineage>
        <taxon>Bacteria</taxon>
        <taxon>Bacillati</taxon>
        <taxon>Actinomycetota</taxon>
        <taxon>Actinomycetes</taxon>
        <taxon>Micrococcales</taxon>
        <taxon>Dermacoccaceae</taxon>
        <taxon>Calidifontibacter</taxon>
    </lineage>
</organism>
<sequence length="266" mass="26397">MTHTAVRRRARILALGLAIGAGVGAYVALRSALSALGAGESTSIDAVWQTVLLLALGAALCWAGTVALLARAQIERGGVPTGTGRRLAVVLLAVAGWTTMGSAGAAVPSPPGSITVATAPLSAAQVPSVPSPDFAAPTPDASLPPGCPTPPEPGWTPTAPKAIAPADGSPLLTGCTGGAPQADTTVVVRGGDTLWSIVARALGPEASPDRIARDLPAWYDANRQVIGADPDLLLPGQILTAPSAASATSSHTSDSTDSTNTQGSSR</sequence>
<feature type="transmembrane region" description="Helical" evidence="2">
    <location>
        <begin position="12"/>
        <end position="29"/>
    </location>
</feature>
<feature type="region of interest" description="Disordered" evidence="1">
    <location>
        <begin position="242"/>
        <end position="266"/>
    </location>
</feature>
<dbReference type="EMBL" id="QTUA01000001">
    <property type="protein sequence ID" value="REF30535.1"/>
    <property type="molecule type" value="Genomic_DNA"/>
</dbReference>
<dbReference type="InterPro" id="IPR018392">
    <property type="entry name" value="LysM"/>
</dbReference>
<gene>
    <name evidence="4" type="ORF">DFJ65_1546</name>
</gene>
<name>A0A3D9UV83_9MICO</name>
<evidence type="ECO:0000313" key="4">
    <source>
        <dbReference type="EMBL" id="REF30535.1"/>
    </source>
</evidence>
<dbReference type="Gene3D" id="3.10.350.10">
    <property type="entry name" value="LysM domain"/>
    <property type="match status" value="1"/>
</dbReference>
<dbReference type="InterPro" id="IPR036779">
    <property type="entry name" value="LysM_dom_sf"/>
</dbReference>